<name>A0A0G2HMS0_9PEZI</name>
<reference evidence="1 2" key="1">
    <citation type="submission" date="2015-05" db="EMBL/GenBank/DDBJ databases">
        <title>Distinctive expansion of gene families associated with plant cell wall degradation and secondary metabolism in the genomes of grapevine trunk pathogens.</title>
        <authorList>
            <person name="Lawrence D.P."/>
            <person name="Travadon R."/>
            <person name="Rolshausen P.E."/>
            <person name="Baumgartner K."/>
        </authorList>
    </citation>
    <scope>NUCLEOTIDE SEQUENCE [LARGE SCALE GENOMIC DNA]</scope>
    <source>
        <strain evidence="1">DA912</strain>
    </source>
</reference>
<organism evidence="1 2">
    <name type="scientific">Diaporthe ampelina</name>
    <dbReference type="NCBI Taxonomy" id="1214573"/>
    <lineage>
        <taxon>Eukaryota</taxon>
        <taxon>Fungi</taxon>
        <taxon>Dikarya</taxon>
        <taxon>Ascomycota</taxon>
        <taxon>Pezizomycotina</taxon>
        <taxon>Sordariomycetes</taxon>
        <taxon>Sordariomycetidae</taxon>
        <taxon>Diaporthales</taxon>
        <taxon>Diaporthaceae</taxon>
        <taxon>Diaporthe</taxon>
    </lineage>
</organism>
<reference evidence="1 2" key="2">
    <citation type="submission" date="2015-05" db="EMBL/GenBank/DDBJ databases">
        <authorList>
            <person name="Morales-Cruz A."/>
            <person name="Amrine K.C."/>
            <person name="Cantu D."/>
        </authorList>
    </citation>
    <scope>NUCLEOTIDE SEQUENCE [LARGE SCALE GENOMIC DNA]</scope>
    <source>
        <strain evidence="1">DA912</strain>
    </source>
</reference>
<dbReference type="Proteomes" id="UP000034680">
    <property type="component" value="Unassembled WGS sequence"/>
</dbReference>
<dbReference type="EMBL" id="LCUC01000692">
    <property type="protein sequence ID" value="KKY29565.1"/>
    <property type="molecule type" value="Genomic_DNA"/>
</dbReference>
<gene>
    <name evidence="1" type="ORF">UCDDA912_g10503</name>
</gene>
<accession>A0A0G2HMS0</accession>
<proteinExistence type="predicted"/>
<protein>
    <submittedName>
        <fullName evidence="1">Uncharacterized protein</fullName>
    </submittedName>
</protein>
<sequence length="202" mass="21105">MALGVSCGLAWPTIGSCLPSGAKLDEDYSALDTDEVQMYYTLGYYSPGLACPSGWDTVGVATKSEGGNITSSGPGFTNPTPIDEMDTVYVDNVGSNVLLAGMDEGDAAVLCCPSSFSADYWGACSSIVQTYSVPAEYCQRVMGDGAGGDYVNTTLSIWGTTVTGSAFTITGSGRITTETRPVETPVENYVGVSVVAMIYLYF</sequence>
<evidence type="ECO:0000313" key="1">
    <source>
        <dbReference type="EMBL" id="KKY29565.1"/>
    </source>
</evidence>
<dbReference type="OrthoDB" id="5429716at2759"/>
<dbReference type="AlphaFoldDB" id="A0A0G2HMS0"/>
<keyword evidence="2" id="KW-1185">Reference proteome</keyword>
<comment type="caution">
    <text evidence="1">The sequence shown here is derived from an EMBL/GenBank/DDBJ whole genome shotgun (WGS) entry which is preliminary data.</text>
</comment>
<evidence type="ECO:0000313" key="2">
    <source>
        <dbReference type="Proteomes" id="UP000034680"/>
    </source>
</evidence>